<dbReference type="InterPro" id="IPR011257">
    <property type="entry name" value="DNA_glycosylase"/>
</dbReference>
<keyword evidence="3" id="KW-0227">DNA damage</keyword>
<evidence type="ECO:0000256" key="2">
    <source>
        <dbReference type="ARBA" id="ARBA00012000"/>
    </source>
</evidence>
<dbReference type="PANTHER" id="PTHR43003:SF13">
    <property type="entry name" value="DNA-3-METHYLADENINE GLYCOSYLASE 2"/>
    <property type="match status" value="1"/>
</dbReference>
<dbReference type="Proteomes" id="UP001596175">
    <property type="component" value="Unassembled WGS sequence"/>
</dbReference>
<keyword evidence="4" id="KW-0234">DNA repair</keyword>
<dbReference type="InterPro" id="IPR051912">
    <property type="entry name" value="Alkylbase_DNA_Glycosylase/TA"/>
</dbReference>
<dbReference type="PANTHER" id="PTHR43003">
    <property type="entry name" value="DNA-3-METHYLADENINE GLYCOSYLASE"/>
    <property type="match status" value="1"/>
</dbReference>
<keyword evidence="8" id="KW-1185">Reference proteome</keyword>
<dbReference type="SUPFAM" id="SSF48150">
    <property type="entry name" value="DNA-glycosylase"/>
    <property type="match status" value="1"/>
</dbReference>
<accession>A0ABV9Z896</accession>
<dbReference type="Gene3D" id="1.10.1670.10">
    <property type="entry name" value="Helix-hairpin-Helix base-excision DNA repair enzymes (C-terminal)"/>
    <property type="match status" value="1"/>
</dbReference>
<dbReference type="EMBL" id="JBHSKG010000002">
    <property type="protein sequence ID" value="MFC5137816.1"/>
    <property type="molecule type" value="Genomic_DNA"/>
</dbReference>
<dbReference type="Pfam" id="PF06029">
    <property type="entry name" value="AlkA_N"/>
    <property type="match status" value="1"/>
</dbReference>
<organism evidence="7 8">
    <name type="scientific">Actinomycetospora rhizophila</name>
    <dbReference type="NCBI Taxonomy" id="1416876"/>
    <lineage>
        <taxon>Bacteria</taxon>
        <taxon>Bacillati</taxon>
        <taxon>Actinomycetota</taxon>
        <taxon>Actinomycetes</taxon>
        <taxon>Pseudonocardiales</taxon>
        <taxon>Pseudonocardiaceae</taxon>
        <taxon>Actinomycetospora</taxon>
    </lineage>
</organism>
<evidence type="ECO:0000313" key="8">
    <source>
        <dbReference type="Proteomes" id="UP001596175"/>
    </source>
</evidence>
<name>A0ABV9Z896_9PSEU</name>
<gene>
    <name evidence="7" type="ORF">ACFPK1_06210</name>
</gene>
<evidence type="ECO:0000259" key="6">
    <source>
        <dbReference type="SMART" id="SM01009"/>
    </source>
</evidence>
<dbReference type="CDD" id="cd00056">
    <property type="entry name" value="ENDO3c"/>
    <property type="match status" value="1"/>
</dbReference>
<dbReference type="InterPro" id="IPR010316">
    <property type="entry name" value="AlkA_N"/>
</dbReference>
<feature type="domain" description="DNA-3-methyladenine glycosylase AlkA N-terminal" evidence="6">
    <location>
        <begin position="6"/>
        <end position="121"/>
    </location>
</feature>
<dbReference type="InterPro" id="IPR003265">
    <property type="entry name" value="HhH-GPD_domain"/>
</dbReference>
<evidence type="ECO:0000256" key="1">
    <source>
        <dbReference type="ARBA" id="ARBA00000086"/>
    </source>
</evidence>
<dbReference type="EC" id="3.2.2.21" evidence="2"/>
<comment type="caution">
    <text evidence="7">The sequence shown here is derived from an EMBL/GenBank/DDBJ whole genome shotgun (WGS) entry which is preliminary data.</text>
</comment>
<reference evidence="8" key="1">
    <citation type="journal article" date="2019" name="Int. J. Syst. Evol. Microbiol.">
        <title>The Global Catalogue of Microorganisms (GCM) 10K type strain sequencing project: providing services to taxonomists for standard genome sequencing and annotation.</title>
        <authorList>
            <consortium name="The Broad Institute Genomics Platform"/>
            <consortium name="The Broad Institute Genome Sequencing Center for Infectious Disease"/>
            <person name="Wu L."/>
            <person name="Ma J."/>
        </authorList>
    </citation>
    <scope>NUCLEOTIDE SEQUENCE [LARGE SCALE GENOMIC DNA]</scope>
    <source>
        <strain evidence="8">XZYJ18</strain>
    </source>
</reference>
<evidence type="ECO:0000256" key="4">
    <source>
        <dbReference type="ARBA" id="ARBA00023204"/>
    </source>
</evidence>
<dbReference type="SMART" id="SM01009">
    <property type="entry name" value="AlkA_N"/>
    <property type="match status" value="1"/>
</dbReference>
<dbReference type="Gene3D" id="1.10.340.30">
    <property type="entry name" value="Hypothetical protein, domain 2"/>
    <property type="match status" value="1"/>
</dbReference>
<dbReference type="Gene3D" id="3.30.310.20">
    <property type="entry name" value="DNA-3-methyladenine glycosylase AlkA, N-terminal domain"/>
    <property type="match status" value="1"/>
</dbReference>
<dbReference type="SMART" id="SM00478">
    <property type="entry name" value="ENDO3c"/>
    <property type="match status" value="1"/>
</dbReference>
<evidence type="ECO:0000256" key="3">
    <source>
        <dbReference type="ARBA" id="ARBA00022763"/>
    </source>
</evidence>
<dbReference type="RefSeq" id="WP_378020021.1">
    <property type="nucleotide sequence ID" value="NZ_JBHSKG010000002.1"/>
</dbReference>
<dbReference type="SUPFAM" id="SSF55945">
    <property type="entry name" value="TATA-box binding protein-like"/>
    <property type="match status" value="1"/>
</dbReference>
<evidence type="ECO:0000313" key="7">
    <source>
        <dbReference type="EMBL" id="MFC5137816.1"/>
    </source>
</evidence>
<protein>
    <recommendedName>
        <fullName evidence="2">DNA-3-methyladenine glycosylase II</fullName>
        <ecNumber evidence="2">3.2.2.21</ecNumber>
    </recommendedName>
</protein>
<comment type="catalytic activity">
    <reaction evidence="1">
        <text>Hydrolysis of alkylated DNA, releasing 3-methyladenine, 3-methylguanine, 7-methylguanine and 7-methyladenine.</text>
        <dbReference type="EC" id="3.2.2.21"/>
    </reaction>
</comment>
<dbReference type="InterPro" id="IPR023170">
    <property type="entry name" value="HhH_base_excis_C"/>
</dbReference>
<proteinExistence type="predicted"/>
<dbReference type="InterPro" id="IPR037046">
    <property type="entry name" value="AlkA_N_sf"/>
</dbReference>
<feature type="domain" description="HhH-GPD" evidence="5">
    <location>
        <begin position="131"/>
        <end position="291"/>
    </location>
</feature>
<sequence>MVHVEVRTLAFTPPLCPDNLFGHLVATAVPGVEEWHDGAYRRTLTLPGGPGVVSLLPGTDAVVATLTLADPADADEAARLSRRILDLDADPATVDATLRADPVLAALVDEAPGRRVPGSPDADEFAVRAVLGQQVSTAAARTHAGRLVRRHGTPLPDGFAGPGSTLAHLFPGAAALTAVDPDELGMPRTRKRTLLGLVRALADGEVVLDPADVAASRAALGGLPGIGPWTVDSVAMRALGDPDAFLPSDLGIRAAAERLGLPARDRDLVAHAEPWRPYRAYATQYLWAALDHAVNVMPG</sequence>
<evidence type="ECO:0000259" key="5">
    <source>
        <dbReference type="SMART" id="SM00478"/>
    </source>
</evidence>